<feature type="non-terminal residue" evidence="4">
    <location>
        <position position="1"/>
    </location>
</feature>
<name>A0A820RGD0_9BILA</name>
<dbReference type="GO" id="GO:0005737">
    <property type="term" value="C:cytoplasm"/>
    <property type="evidence" value="ECO:0007669"/>
    <property type="project" value="TreeGrafter"/>
</dbReference>
<reference evidence="4" key="1">
    <citation type="submission" date="2021-02" db="EMBL/GenBank/DDBJ databases">
        <authorList>
            <person name="Nowell W R."/>
        </authorList>
    </citation>
    <scope>NUCLEOTIDE SEQUENCE</scope>
</reference>
<evidence type="ECO:0000256" key="1">
    <source>
        <dbReference type="ARBA" id="ARBA00022553"/>
    </source>
</evidence>
<organism evidence="4 5">
    <name type="scientific">Adineta steineri</name>
    <dbReference type="NCBI Taxonomy" id="433720"/>
    <lineage>
        <taxon>Eukaryota</taxon>
        <taxon>Metazoa</taxon>
        <taxon>Spiralia</taxon>
        <taxon>Gnathifera</taxon>
        <taxon>Rotifera</taxon>
        <taxon>Eurotatoria</taxon>
        <taxon>Bdelloidea</taxon>
        <taxon>Adinetida</taxon>
        <taxon>Adinetidae</taxon>
        <taxon>Adineta</taxon>
    </lineage>
</organism>
<accession>A0A820RGD0</accession>
<evidence type="ECO:0000256" key="2">
    <source>
        <dbReference type="ARBA" id="ARBA00047899"/>
    </source>
</evidence>
<dbReference type="AlphaFoldDB" id="A0A820RGD0"/>
<comment type="catalytic activity">
    <reaction evidence="3">
        <text>L-seryl-[protein] + ATP = O-phospho-L-seryl-[protein] + ADP + H(+)</text>
        <dbReference type="Rhea" id="RHEA:17989"/>
        <dbReference type="Rhea" id="RHEA-COMP:9863"/>
        <dbReference type="Rhea" id="RHEA-COMP:11604"/>
        <dbReference type="ChEBI" id="CHEBI:15378"/>
        <dbReference type="ChEBI" id="CHEBI:29999"/>
        <dbReference type="ChEBI" id="CHEBI:30616"/>
        <dbReference type="ChEBI" id="CHEBI:83421"/>
        <dbReference type="ChEBI" id="CHEBI:456216"/>
        <dbReference type="EC" id="2.7.11.1"/>
    </reaction>
</comment>
<keyword evidence="1" id="KW-0597">Phosphoprotein</keyword>
<evidence type="ECO:0000313" key="5">
    <source>
        <dbReference type="Proteomes" id="UP000663844"/>
    </source>
</evidence>
<evidence type="ECO:0000313" key="4">
    <source>
        <dbReference type="EMBL" id="CAF4435024.1"/>
    </source>
</evidence>
<dbReference type="PANTHER" id="PTHR22988:SF71">
    <property type="entry name" value="CITRON RHO-INTERACTING KINASE"/>
    <property type="match status" value="1"/>
</dbReference>
<protein>
    <submittedName>
        <fullName evidence="4">Uncharacterized protein</fullName>
    </submittedName>
</protein>
<dbReference type="GO" id="GO:0005856">
    <property type="term" value="C:cytoskeleton"/>
    <property type="evidence" value="ECO:0007669"/>
    <property type="project" value="TreeGrafter"/>
</dbReference>
<gene>
    <name evidence="4" type="ORF">OXD698_LOCUS53470</name>
</gene>
<dbReference type="GO" id="GO:0004674">
    <property type="term" value="F:protein serine/threonine kinase activity"/>
    <property type="evidence" value="ECO:0007669"/>
    <property type="project" value="UniProtKB-EC"/>
</dbReference>
<dbReference type="InterPro" id="IPR050839">
    <property type="entry name" value="Rho-assoc_Ser/Thr_Kinase"/>
</dbReference>
<evidence type="ECO:0000256" key="3">
    <source>
        <dbReference type="ARBA" id="ARBA00048679"/>
    </source>
</evidence>
<dbReference type="EMBL" id="CAJOAZ010030708">
    <property type="protein sequence ID" value="CAF4435024.1"/>
    <property type="molecule type" value="Genomic_DNA"/>
</dbReference>
<dbReference type="SUPFAM" id="SSF56112">
    <property type="entry name" value="Protein kinase-like (PK-like)"/>
    <property type="match status" value="1"/>
</dbReference>
<dbReference type="Gene3D" id="1.10.510.10">
    <property type="entry name" value="Transferase(Phosphotransferase) domain 1"/>
    <property type="match status" value="1"/>
</dbReference>
<dbReference type="PANTHER" id="PTHR22988">
    <property type="entry name" value="MYOTONIC DYSTROPHY S/T KINASE-RELATED"/>
    <property type="match status" value="1"/>
</dbReference>
<comment type="caution">
    <text evidence="4">The sequence shown here is derived from an EMBL/GenBank/DDBJ whole genome shotgun (WGS) entry which is preliminary data.</text>
</comment>
<comment type="catalytic activity">
    <reaction evidence="2">
        <text>L-threonyl-[protein] + ATP = O-phospho-L-threonyl-[protein] + ADP + H(+)</text>
        <dbReference type="Rhea" id="RHEA:46608"/>
        <dbReference type="Rhea" id="RHEA-COMP:11060"/>
        <dbReference type="Rhea" id="RHEA-COMP:11605"/>
        <dbReference type="ChEBI" id="CHEBI:15378"/>
        <dbReference type="ChEBI" id="CHEBI:30013"/>
        <dbReference type="ChEBI" id="CHEBI:30616"/>
        <dbReference type="ChEBI" id="CHEBI:61977"/>
        <dbReference type="ChEBI" id="CHEBI:456216"/>
        <dbReference type="EC" id="2.7.11.1"/>
    </reaction>
</comment>
<dbReference type="InterPro" id="IPR011009">
    <property type="entry name" value="Kinase-like_dom_sf"/>
</dbReference>
<proteinExistence type="predicted"/>
<dbReference type="GO" id="GO:0031032">
    <property type="term" value="P:actomyosin structure organization"/>
    <property type="evidence" value="ECO:0007669"/>
    <property type="project" value="TreeGrafter"/>
</dbReference>
<dbReference type="Proteomes" id="UP000663844">
    <property type="component" value="Unassembled WGS sequence"/>
</dbReference>
<sequence length="81" mass="9383">MLFGEPPFYSDTLKDTYAQIMKYGRNKIPLSFPDDTEVSDNAKDLLEKLLCPASNRLGKNGIDDFKKHPFFISINWNNLRQ</sequence>